<dbReference type="InterPro" id="IPR036250">
    <property type="entry name" value="AcylCo_DH-like_C"/>
</dbReference>
<accession>A0A511SVA1</accession>
<dbReference type="GO" id="GO:0033540">
    <property type="term" value="P:fatty acid beta-oxidation using acyl-CoA oxidase"/>
    <property type="evidence" value="ECO:0007669"/>
    <property type="project" value="TreeGrafter"/>
</dbReference>
<evidence type="ECO:0000256" key="5">
    <source>
        <dbReference type="ARBA" id="ARBA00023002"/>
    </source>
</evidence>
<dbReference type="GO" id="GO:0071949">
    <property type="term" value="F:FAD binding"/>
    <property type="evidence" value="ECO:0007669"/>
    <property type="project" value="InterPro"/>
</dbReference>
<comment type="cofactor">
    <cofactor evidence="1">
        <name>FAD</name>
        <dbReference type="ChEBI" id="CHEBI:57692"/>
    </cofactor>
</comment>
<dbReference type="SUPFAM" id="SSF47203">
    <property type="entry name" value="Acyl-CoA dehydrogenase C-terminal domain-like"/>
    <property type="match status" value="2"/>
</dbReference>
<dbReference type="InterPro" id="IPR002655">
    <property type="entry name" value="Acyl-CoA_oxidase_C"/>
</dbReference>
<sequence>MSESHVPAMAESKARERESRFARLFSSEVFRPREHQTLGERARHAYRQLQEVHRGLGSAKAIAQDLPSLFALFEWSAMLAPELFLVLSGHFNLTLNALLNLGRGRTDLEDYLRELDSGDAVGVFLLTELGYGSTVFSLETEAVYDHGRRGFWLNTPSDAALKFMPNVAAEGVPKLVVIAARLKVAGEDQGVFPFILRLRGEDGLHEGVRVVPQPERPLYAMDNAMIGFDRVWLSFRDWLPGDAGSISEQGVFHSDYGKRERFRRTIEMLQTGRVALACGAVASARASLSIALSYARQRRVAVPDRGTAAMLDCWNVQHDLVVGLARIHACSLFGRFVQDLFSQGGEEREGLSLLAMLLKPYISRSAFDVIQTCRERCGAQGMFGVNRIPEYLGECQAVMTAEGENQVLQLTAARRLVMGERLLTPLEGTDAARTEGSSLFAERARRLRKRIAQGLEAPLGPGEDRFARWNAWSTQAISLAGAQGEALALECLQVSLRAQAPSSEDFRAASAVLRVFVADGLRRDAGWFQSEGLLGAEEARRLDVELREACGELLPHLPRLEESFALPEALREAPIAAPEGYVEAWARRFR</sequence>
<evidence type="ECO:0000259" key="7">
    <source>
        <dbReference type="Pfam" id="PF22924"/>
    </source>
</evidence>
<evidence type="ECO:0000259" key="6">
    <source>
        <dbReference type="Pfam" id="PF01756"/>
    </source>
</evidence>
<keyword evidence="4" id="KW-0274">FAD</keyword>
<evidence type="ECO:0000256" key="1">
    <source>
        <dbReference type="ARBA" id="ARBA00001974"/>
    </source>
</evidence>
<dbReference type="SUPFAM" id="SSF56645">
    <property type="entry name" value="Acyl-CoA dehydrogenase NM domain-like"/>
    <property type="match status" value="1"/>
</dbReference>
<keyword evidence="10" id="KW-1185">Reference proteome</keyword>
<keyword evidence="5" id="KW-0560">Oxidoreductase</keyword>
<dbReference type="Gene3D" id="1.20.140.10">
    <property type="entry name" value="Butyryl-CoA Dehydrogenase, subunit A, domain 3"/>
    <property type="match status" value="2"/>
</dbReference>
<dbReference type="EMBL" id="BJXR01000006">
    <property type="protein sequence ID" value="GEN05243.1"/>
    <property type="molecule type" value="Genomic_DNA"/>
</dbReference>
<dbReference type="GO" id="GO:0005504">
    <property type="term" value="F:fatty acid binding"/>
    <property type="evidence" value="ECO:0007669"/>
    <property type="project" value="TreeGrafter"/>
</dbReference>
<dbReference type="PANTHER" id="PTHR10909">
    <property type="entry name" value="ELECTRON TRANSPORT OXIDOREDUCTASE"/>
    <property type="match status" value="1"/>
</dbReference>
<dbReference type="STRING" id="1334629.MFUL124B02_06975"/>
<dbReference type="InterPro" id="IPR055060">
    <property type="entry name" value="ACOX_C_alpha1"/>
</dbReference>
<dbReference type="GO" id="GO:0003997">
    <property type="term" value="F:acyl-CoA oxidase activity"/>
    <property type="evidence" value="ECO:0007669"/>
    <property type="project" value="InterPro"/>
</dbReference>
<dbReference type="Gene3D" id="2.40.110.10">
    <property type="entry name" value="Butyryl-CoA Dehydrogenase, subunit A, domain 2"/>
    <property type="match status" value="1"/>
</dbReference>
<evidence type="ECO:0000313" key="11">
    <source>
        <dbReference type="Proteomes" id="UP000321514"/>
    </source>
</evidence>
<reference evidence="9 10" key="1">
    <citation type="submission" date="2016-10" db="EMBL/GenBank/DDBJ databases">
        <authorList>
            <person name="Varghese N."/>
            <person name="Submissions S."/>
        </authorList>
    </citation>
    <scope>NUCLEOTIDE SEQUENCE [LARGE SCALE GENOMIC DNA]</scope>
    <source>
        <strain evidence="9 10">DSM 16525</strain>
    </source>
</reference>
<keyword evidence="3" id="KW-0285">Flavoprotein</keyword>
<evidence type="ECO:0000313" key="10">
    <source>
        <dbReference type="Proteomes" id="UP000183760"/>
    </source>
</evidence>
<name>A0A511SVA1_MYXFU</name>
<evidence type="ECO:0000256" key="3">
    <source>
        <dbReference type="ARBA" id="ARBA00022630"/>
    </source>
</evidence>
<dbReference type="RefSeq" id="WP_083559603.1">
    <property type="nucleotide sequence ID" value="NZ_BJXR01000006.1"/>
</dbReference>
<dbReference type="Pfam" id="PF22924">
    <property type="entry name" value="ACOX_C_alpha1"/>
    <property type="match status" value="1"/>
</dbReference>
<evidence type="ECO:0000313" key="8">
    <source>
        <dbReference type="EMBL" id="GEN05243.1"/>
    </source>
</evidence>
<protein>
    <submittedName>
        <fullName evidence="9">Acyl-coenzyme A oxidase</fullName>
    </submittedName>
</protein>
<dbReference type="Proteomes" id="UP000321514">
    <property type="component" value="Unassembled WGS sequence"/>
</dbReference>
<evidence type="ECO:0000313" key="9">
    <source>
        <dbReference type="EMBL" id="SET13792.1"/>
    </source>
</evidence>
<dbReference type="InterPro" id="IPR009100">
    <property type="entry name" value="AcylCoA_DH/oxidase_NM_dom_sf"/>
</dbReference>
<dbReference type="OrthoDB" id="1144545at2"/>
<dbReference type="AlphaFoldDB" id="A0A511SVA1"/>
<comment type="similarity">
    <text evidence="2">Belongs to the acyl-CoA oxidase family.</text>
</comment>
<proteinExistence type="inferred from homology"/>
<dbReference type="EMBL" id="FOIB01000001">
    <property type="protein sequence ID" value="SET13792.1"/>
    <property type="molecule type" value="Genomic_DNA"/>
</dbReference>
<dbReference type="InterPro" id="IPR046373">
    <property type="entry name" value="Acyl-CoA_Oxase/DH_mid-dom_sf"/>
</dbReference>
<dbReference type="PANTHER" id="PTHR10909:SF382">
    <property type="entry name" value="ACYL-COENZYME A OXIDASE"/>
    <property type="match status" value="1"/>
</dbReference>
<dbReference type="InterPro" id="IPR012258">
    <property type="entry name" value="Acyl-CoA_oxidase"/>
</dbReference>
<feature type="domain" description="Acyl-CoA oxidase C-alpha1" evidence="7">
    <location>
        <begin position="270"/>
        <end position="417"/>
    </location>
</feature>
<dbReference type="Proteomes" id="UP000183760">
    <property type="component" value="Unassembled WGS sequence"/>
</dbReference>
<comment type="caution">
    <text evidence="8">The sequence shown here is derived from an EMBL/GenBank/DDBJ whole genome shotgun (WGS) entry which is preliminary data.</text>
</comment>
<feature type="domain" description="Acyl-CoA oxidase C-terminal" evidence="6">
    <location>
        <begin position="439"/>
        <end position="581"/>
    </location>
</feature>
<gene>
    <name evidence="8" type="ORF">MFU01_02800</name>
    <name evidence="9" type="ORF">SAMN05443572_1011212</name>
</gene>
<evidence type="ECO:0000256" key="2">
    <source>
        <dbReference type="ARBA" id="ARBA00006288"/>
    </source>
</evidence>
<evidence type="ECO:0000256" key="4">
    <source>
        <dbReference type="ARBA" id="ARBA00022827"/>
    </source>
</evidence>
<reference evidence="8 11" key="2">
    <citation type="submission" date="2019-07" db="EMBL/GenBank/DDBJ databases">
        <title>Whole genome shotgun sequence of Myxococcus fulvus NBRC 100333.</title>
        <authorList>
            <person name="Hosoyama A."/>
            <person name="Uohara A."/>
            <person name="Ohji S."/>
            <person name="Ichikawa N."/>
        </authorList>
    </citation>
    <scope>NUCLEOTIDE SEQUENCE [LARGE SCALE GENOMIC DNA]</scope>
    <source>
        <strain evidence="8 11">NBRC 100333</strain>
    </source>
</reference>
<dbReference type="GO" id="GO:0055088">
    <property type="term" value="P:lipid homeostasis"/>
    <property type="evidence" value="ECO:0007669"/>
    <property type="project" value="TreeGrafter"/>
</dbReference>
<organism evidence="8 11">
    <name type="scientific">Myxococcus fulvus</name>
    <dbReference type="NCBI Taxonomy" id="33"/>
    <lineage>
        <taxon>Bacteria</taxon>
        <taxon>Pseudomonadati</taxon>
        <taxon>Myxococcota</taxon>
        <taxon>Myxococcia</taxon>
        <taxon>Myxococcales</taxon>
        <taxon>Cystobacterineae</taxon>
        <taxon>Myxococcaceae</taxon>
        <taxon>Myxococcus</taxon>
    </lineage>
</organism>
<dbReference type="Pfam" id="PF01756">
    <property type="entry name" value="ACOX"/>
    <property type="match status" value="1"/>
</dbReference>